<organism evidence="3 4">
    <name type="scientific">Rhodopirellula bahusiensis</name>
    <dbReference type="NCBI Taxonomy" id="2014065"/>
    <lineage>
        <taxon>Bacteria</taxon>
        <taxon>Pseudomonadati</taxon>
        <taxon>Planctomycetota</taxon>
        <taxon>Planctomycetia</taxon>
        <taxon>Pirellulales</taxon>
        <taxon>Pirellulaceae</taxon>
        <taxon>Rhodopirellula</taxon>
    </lineage>
</organism>
<dbReference type="InterPro" id="IPR024385">
    <property type="entry name" value="DUF3854"/>
</dbReference>
<dbReference type="AlphaFoldDB" id="A0A2G1W801"/>
<evidence type="ECO:0000313" key="4">
    <source>
        <dbReference type="Proteomes" id="UP000225740"/>
    </source>
</evidence>
<protein>
    <recommendedName>
        <fullName evidence="2">DUF3854 domain-containing protein</fullName>
    </recommendedName>
</protein>
<feature type="domain" description="DUF3854" evidence="2">
    <location>
        <begin position="140"/>
        <end position="263"/>
    </location>
</feature>
<dbReference type="SUPFAM" id="SSF46785">
    <property type="entry name" value="Winged helix' DNA-binding domain"/>
    <property type="match status" value="1"/>
</dbReference>
<keyword evidence="4" id="KW-1185">Reference proteome</keyword>
<feature type="compositionally biased region" description="Basic residues" evidence="1">
    <location>
        <begin position="1"/>
        <end position="14"/>
    </location>
</feature>
<evidence type="ECO:0000259" key="2">
    <source>
        <dbReference type="Pfam" id="PF12965"/>
    </source>
</evidence>
<dbReference type="InterPro" id="IPR036388">
    <property type="entry name" value="WH-like_DNA-bd_sf"/>
</dbReference>
<reference evidence="3 4" key="1">
    <citation type="submission" date="2017-06" db="EMBL/GenBank/DDBJ databases">
        <title>Description of Rhodopirellula bahusiensis sp. nov.</title>
        <authorList>
            <person name="Kizina J."/>
            <person name="Harder J."/>
        </authorList>
    </citation>
    <scope>NUCLEOTIDE SEQUENCE [LARGE SCALE GENOMIC DNA]</scope>
    <source>
        <strain evidence="3 4">SWK21</strain>
    </source>
</reference>
<dbReference type="InterPro" id="IPR036390">
    <property type="entry name" value="WH_DNA-bd_sf"/>
</dbReference>
<dbReference type="EMBL" id="NIZW01000008">
    <property type="protein sequence ID" value="PHQ35167.1"/>
    <property type="molecule type" value="Genomic_DNA"/>
</dbReference>
<sequence length="923" mass="101333">MSRKATARTKRPTPKQRLPSTNSLPTIEGLRSHHVDDLVRSGLTVQTITEAGLYSIDDPAEISRKLNWAAPANRLGPALAFPFIDLATKKLNGFTRLKPDTPRKNKRGKTNKYEQPAGESHRAYFPFGCLSAIETPGEMIGIIEGEKKALAATQSGLPALSTSGVWGWTKKRKKDSRGKAIGKRLLIDDLSSILWFEREVWIGFDFDEDRNPDVNHAAAELARVLESHGARVTIIEIPPGPRKDGGGLSKMAVDDYLVLHGEKALRNLIRGQVFRKEAARSLDDWRNDLAVARIDSIRKKEVNLCRSPTGAGKSHADTHAMDAVSTSLVVLPSHKNCSEFQGTCESVGIPAVAYPKLSKATCENFDLAKKAMASGLSPSQSICPKCPHAEGCEYQDLLTLAEKARHKICTHARGAMSFDQLSEGREYISVHEECSEFLRPGIQISSGLKQVTMVAEAAINDCKNNYQTNNPDLSEEYFYVRMREISEDLAKSLKADKTAVIDIPVFTGPPWNCDARLWDAMNSIDVWPDADSMRLVKALASGEICELVVRVDEVFQRGGDRKTRTSICAVRQTKIPSDVAIWFADATADRSEVESLLGGLQVRDRTPVGSLEAKHPSLQVPVDITKGTSPKNVAAIVTGMLESLPYQRIGVICHREHISAVKEVAGVIQASHFRGGESRGSNEWLSECDCMLVLGTPRVPPHVIRDRLLKLGLPAAMAKSDEEVRWGKDYWSGRTTRGNRITVTTLAYRDHDWHRAHCQIVRSEILQSAGRGRSVTETGIPVVVLTTEDMGLPILESKFSPLTESQREILESLKFHLLRKQVSSVVRGETLSEPSPTGASSEQTPTIYIVGNGSVSSSTIASAVGSSDRYVRKVLKELSERNFVKRIGQRGGWTLDQPPKLNLYAEAGIANLSACTSRGGSQA</sequence>
<dbReference type="Proteomes" id="UP000225740">
    <property type="component" value="Unassembled WGS sequence"/>
</dbReference>
<proteinExistence type="predicted"/>
<accession>A0A2G1W801</accession>
<feature type="region of interest" description="Disordered" evidence="1">
    <location>
        <begin position="94"/>
        <end position="115"/>
    </location>
</feature>
<name>A0A2G1W801_9BACT</name>
<evidence type="ECO:0000313" key="3">
    <source>
        <dbReference type="EMBL" id="PHQ35167.1"/>
    </source>
</evidence>
<evidence type="ECO:0000256" key="1">
    <source>
        <dbReference type="SAM" id="MobiDB-lite"/>
    </source>
</evidence>
<gene>
    <name evidence="3" type="ORF">CEE69_12210</name>
</gene>
<dbReference type="Pfam" id="PF12965">
    <property type="entry name" value="DUF3854"/>
    <property type="match status" value="1"/>
</dbReference>
<comment type="caution">
    <text evidence="3">The sequence shown here is derived from an EMBL/GenBank/DDBJ whole genome shotgun (WGS) entry which is preliminary data.</text>
</comment>
<feature type="region of interest" description="Disordered" evidence="1">
    <location>
        <begin position="1"/>
        <end position="27"/>
    </location>
</feature>
<dbReference type="Gene3D" id="1.10.10.10">
    <property type="entry name" value="Winged helix-like DNA-binding domain superfamily/Winged helix DNA-binding domain"/>
    <property type="match status" value="1"/>
</dbReference>